<evidence type="ECO:0000313" key="2">
    <source>
        <dbReference type="EMBL" id="VIO58165.1"/>
    </source>
</evidence>
<proteinExistence type="predicted"/>
<protein>
    <submittedName>
        <fullName evidence="2">Uncharacterized protein</fullName>
    </submittedName>
</protein>
<dbReference type="AlphaFoldDB" id="A0A4E9DEL6"/>
<gene>
    <name evidence="2" type="ORF">FUG_LOCUS289797</name>
    <name evidence="1" type="ORF">MDCFG202_LOCUS242629</name>
</gene>
<name>A0A4E9DEL6_GIBZA</name>
<organism evidence="2">
    <name type="scientific">Gibberella zeae</name>
    <name type="common">Wheat head blight fungus</name>
    <name type="synonym">Fusarium graminearum</name>
    <dbReference type="NCBI Taxonomy" id="5518"/>
    <lineage>
        <taxon>Eukaryota</taxon>
        <taxon>Fungi</taxon>
        <taxon>Dikarya</taxon>
        <taxon>Ascomycota</taxon>
        <taxon>Pezizomycotina</taxon>
        <taxon>Sordariomycetes</taxon>
        <taxon>Hypocreomycetidae</taxon>
        <taxon>Hypocreales</taxon>
        <taxon>Nectriaceae</taxon>
        <taxon>Fusarium</taxon>
    </lineage>
</organism>
<accession>A0A4E9DEL6</accession>
<reference evidence="2" key="1">
    <citation type="submission" date="2019-04" db="EMBL/GenBank/DDBJ databases">
        <authorList>
            <person name="Melise S."/>
            <person name="Noan J."/>
            <person name="Okalmin O."/>
        </authorList>
    </citation>
    <scope>NUCLEOTIDE SEQUENCE</scope>
    <source>
        <strain evidence="2">FN9</strain>
    </source>
</reference>
<dbReference type="Proteomes" id="UP000746612">
    <property type="component" value="Unassembled WGS sequence"/>
</dbReference>
<reference evidence="1" key="2">
    <citation type="submission" date="2021-03" db="EMBL/GenBank/DDBJ databases">
        <authorList>
            <person name="Alouane T."/>
            <person name="Langin T."/>
            <person name="Bonhomme L."/>
        </authorList>
    </citation>
    <scope>NUCLEOTIDE SEQUENCE</scope>
    <source>
        <strain evidence="1">MDC_Fg202</strain>
    </source>
</reference>
<evidence type="ECO:0000313" key="1">
    <source>
        <dbReference type="EMBL" id="CAG1983637.1"/>
    </source>
</evidence>
<dbReference type="EMBL" id="CAJPIJ010000130">
    <property type="protein sequence ID" value="CAG1983637.1"/>
    <property type="molecule type" value="Genomic_DNA"/>
</dbReference>
<dbReference type="EMBL" id="CAAKMV010000131">
    <property type="protein sequence ID" value="VIO58165.1"/>
    <property type="molecule type" value="Genomic_DNA"/>
</dbReference>
<sequence length="123" mass="14190">MNRSQCECSPSIQNRVRYQVELANTHEEPRGTEGRSLDTYRRKQDKAVLGLFLVIPKILRCLTLTSRACQAVYNTLFFMPSLYTSYTVFATNRIHKTLYNGHVDVGYQLPTTTNQQTYYATVL</sequence>